<reference evidence="5 6" key="1">
    <citation type="submission" date="2023-08" db="EMBL/GenBank/DDBJ databases">
        <title>A Necator americanus chromosomal reference genome.</title>
        <authorList>
            <person name="Ilik V."/>
            <person name="Petrzelkova K.J."/>
            <person name="Pardy F."/>
            <person name="Fuh T."/>
            <person name="Niatou-Singa F.S."/>
            <person name="Gouil Q."/>
            <person name="Baker L."/>
            <person name="Ritchie M.E."/>
            <person name="Jex A.R."/>
            <person name="Gazzola D."/>
            <person name="Li H."/>
            <person name="Toshio Fujiwara R."/>
            <person name="Zhan B."/>
            <person name="Aroian R.V."/>
            <person name="Pafco B."/>
            <person name="Schwarz E.M."/>
        </authorList>
    </citation>
    <scope>NUCLEOTIDE SEQUENCE [LARGE SCALE GENOMIC DNA]</scope>
    <source>
        <strain evidence="5 6">Aroian</strain>
        <tissue evidence="5">Whole animal</tissue>
    </source>
</reference>
<evidence type="ECO:0000259" key="4">
    <source>
        <dbReference type="Pfam" id="PF02520"/>
    </source>
</evidence>
<accession>A0ABR1DH45</accession>
<dbReference type="InterPro" id="IPR003677">
    <property type="entry name" value="ANIS5_cation-bd"/>
</dbReference>
<protein>
    <recommendedName>
        <fullName evidence="4">SXP/RAL-2 family protein Ani s 5-like cation-binding domain-containing protein</fullName>
    </recommendedName>
</protein>
<evidence type="ECO:0000313" key="5">
    <source>
        <dbReference type="EMBL" id="KAK6749265.1"/>
    </source>
</evidence>
<evidence type="ECO:0000256" key="3">
    <source>
        <dbReference type="SAM" id="SignalP"/>
    </source>
</evidence>
<sequence length="238" mass="27441">MTSATYKLLRFVCLISLIQGIMMKRGIPAVSSGAGPFGVIAGLEPFYPPQYLRDVTDEAKSEYFDLLRNTSRTIAQYREEMLHWARKYLLEDRLAEFLKNEERAKENLKENMYELLTELPGVYEEFNAIVDNEEQTRLERRQSLTGLRKGYSEAFVVLKFAVNLISTAGYRRRKTNIPPETDLQRREQGKLVQKRLKVGRTSRRPEGNGRSEKIPSGSIIEQGIDPLESSLRKHHFLA</sequence>
<dbReference type="Pfam" id="PF02520">
    <property type="entry name" value="ANIS5_cation-bd"/>
    <property type="match status" value="1"/>
</dbReference>
<feature type="chain" id="PRO_5046502259" description="SXP/RAL-2 family protein Ani s 5-like cation-binding domain-containing protein" evidence="3">
    <location>
        <begin position="21"/>
        <end position="238"/>
    </location>
</feature>
<evidence type="ECO:0000313" key="6">
    <source>
        <dbReference type="Proteomes" id="UP001303046"/>
    </source>
</evidence>
<feature type="region of interest" description="Disordered" evidence="2">
    <location>
        <begin position="175"/>
        <end position="219"/>
    </location>
</feature>
<dbReference type="Proteomes" id="UP001303046">
    <property type="component" value="Unassembled WGS sequence"/>
</dbReference>
<feature type="domain" description="SXP/RAL-2 family protein Ani s 5-like cation-binding" evidence="4">
    <location>
        <begin position="58"/>
        <end position="163"/>
    </location>
</feature>
<comment type="caution">
    <text evidence="5">The sequence shown here is derived from an EMBL/GenBank/DDBJ whole genome shotgun (WGS) entry which is preliminary data.</text>
</comment>
<dbReference type="PANTHER" id="PTHR21593">
    <property type="entry name" value="PRION-LIKE- Q/N-RICH -DOMAIN-BEARING PROTEIN PROTEIN"/>
    <property type="match status" value="1"/>
</dbReference>
<evidence type="ECO:0000256" key="2">
    <source>
        <dbReference type="SAM" id="MobiDB-lite"/>
    </source>
</evidence>
<keyword evidence="6" id="KW-1185">Reference proteome</keyword>
<dbReference type="EMBL" id="JAVFWL010000004">
    <property type="protein sequence ID" value="KAK6749265.1"/>
    <property type="molecule type" value="Genomic_DNA"/>
</dbReference>
<dbReference type="InterPro" id="IPR052823">
    <property type="entry name" value="SXP/RAL-2_related"/>
</dbReference>
<name>A0ABR1DH45_NECAM</name>
<feature type="signal peptide" evidence="3">
    <location>
        <begin position="1"/>
        <end position="20"/>
    </location>
</feature>
<keyword evidence="3" id="KW-0732">Signal</keyword>
<evidence type="ECO:0000256" key="1">
    <source>
        <dbReference type="SAM" id="Coils"/>
    </source>
</evidence>
<organism evidence="5 6">
    <name type="scientific">Necator americanus</name>
    <name type="common">Human hookworm</name>
    <dbReference type="NCBI Taxonomy" id="51031"/>
    <lineage>
        <taxon>Eukaryota</taxon>
        <taxon>Metazoa</taxon>
        <taxon>Ecdysozoa</taxon>
        <taxon>Nematoda</taxon>
        <taxon>Chromadorea</taxon>
        <taxon>Rhabditida</taxon>
        <taxon>Rhabditina</taxon>
        <taxon>Rhabditomorpha</taxon>
        <taxon>Strongyloidea</taxon>
        <taxon>Ancylostomatidae</taxon>
        <taxon>Bunostominae</taxon>
        <taxon>Necator</taxon>
    </lineage>
</organism>
<feature type="compositionally biased region" description="Basic residues" evidence="2">
    <location>
        <begin position="192"/>
        <end position="202"/>
    </location>
</feature>
<feature type="coiled-coil region" evidence="1">
    <location>
        <begin position="91"/>
        <end position="118"/>
    </location>
</feature>
<proteinExistence type="predicted"/>
<feature type="compositionally biased region" description="Basic and acidic residues" evidence="2">
    <location>
        <begin position="203"/>
        <end position="213"/>
    </location>
</feature>
<gene>
    <name evidence="5" type="primary">Necator_chrIV.g15002</name>
    <name evidence="5" type="ORF">RB195_001707</name>
</gene>
<dbReference type="PANTHER" id="PTHR21593:SF36">
    <property type="entry name" value="DUF148 DOMAIN-CONTAINING PROTEIN-RELATED"/>
    <property type="match status" value="1"/>
</dbReference>
<keyword evidence="1" id="KW-0175">Coiled coil</keyword>